<evidence type="ECO:0000256" key="2">
    <source>
        <dbReference type="ARBA" id="ARBA00001946"/>
    </source>
</evidence>
<dbReference type="InterPro" id="IPR023405">
    <property type="entry name" value="Topo_IA_core_domain"/>
</dbReference>
<dbReference type="CDD" id="cd00186">
    <property type="entry name" value="TOP1Ac"/>
    <property type="match status" value="1"/>
</dbReference>
<dbReference type="Pfam" id="PF01751">
    <property type="entry name" value="Toprim"/>
    <property type="match status" value="1"/>
</dbReference>
<dbReference type="PROSITE" id="PS50880">
    <property type="entry name" value="TOPRIM"/>
    <property type="match status" value="1"/>
</dbReference>
<keyword evidence="8" id="KW-0460">Magnesium</keyword>
<feature type="site" description="Interaction with DNA" evidence="12">
    <location>
        <position position="490"/>
    </location>
</feature>
<feature type="site" description="Interaction with DNA" evidence="12">
    <location>
        <position position="305"/>
    </location>
</feature>
<dbReference type="GO" id="GO:0006265">
    <property type="term" value="P:DNA topological change"/>
    <property type="evidence" value="ECO:0007669"/>
    <property type="project" value="UniProtKB-UniRule"/>
</dbReference>
<dbReference type="InterPro" id="IPR003602">
    <property type="entry name" value="Topo_IA_DNA-bd_dom"/>
</dbReference>
<feature type="domain" description="Toprim" evidence="13">
    <location>
        <begin position="2"/>
        <end position="135"/>
    </location>
</feature>
<dbReference type="SMART" id="SM00493">
    <property type="entry name" value="TOPRIM"/>
    <property type="match status" value="1"/>
</dbReference>
<evidence type="ECO:0000256" key="9">
    <source>
        <dbReference type="ARBA" id="ARBA00023029"/>
    </source>
</evidence>
<keyword evidence="10 12" id="KW-0238">DNA-binding</keyword>
<organism evidence="15">
    <name type="scientific">Archaeoglobus fulgidus</name>
    <dbReference type="NCBI Taxonomy" id="2234"/>
    <lineage>
        <taxon>Archaea</taxon>
        <taxon>Methanobacteriati</taxon>
        <taxon>Methanobacteriota</taxon>
        <taxon>Archaeoglobi</taxon>
        <taxon>Archaeoglobales</taxon>
        <taxon>Archaeoglobaceae</taxon>
        <taxon>Archaeoglobus</taxon>
    </lineage>
</organism>
<evidence type="ECO:0000256" key="12">
    <source>
        <dbReference type="HAMAP-Rule" id="MF_00952"/>
    </source>
</evidence>
<keyword evidence="11 12" id="KW-0413">Isomerase</keyword>
<dbReference type="InterPro" id="IPR034144">
    <property type="entry name" value="TOPRIM_TopoIII"/>
</dbReference>
<feature type="site" description="Interaction with DNA" evidence="12">
    <location>
        <position position="50"/>
    </location>
</feature>
<keyword evidence="4" id="KW-0479">Metal-binding</keyword>
<proteinExistence type="inferred from homology"/>
<dbReference type="InterPro" id="IPR003601">
    <property type="entry name" value="Topo_IA_2"/>
</dbReference>
<keyword evidence="5" id="KW-0677">Repeat</keyword>
<dbReference type="CDD" id="cd03362">
    <property type="entry name" value="TOPRIM_TopoIA_TopoIII"/>
    <property type="match status" value="1"/>
</dbReference>
<comment type="subunit">
    <text evidence="12">Monomer.</text>
</comment>
<evidence type="ECO:0000259" key="13">
    <source>
        <dbReference type="PROSITE" id="PS50880"/>
    </source>
</evidence>
<dbReference type="InterPro" id="IPR013498">
    <property type="entry name" value="Topo_IA_Znf"/>
</dbReference>
<feature type="domain" description="Topo IA-type catalytic" evidence="14">
    <location>
        <begin position="153"/>
        <end position="556"/>
    </location>
</feature>
<gene>
    <name evidence="12" type="primary">topA</name>
    <name evidence="15" type="ORF">ENP88_04725</name>
</gene>
<evidence type="ECO:0000256" key="5">
    <source>
        <dbReference type="ARBA" id="ARBA00022737"/>
    </source>
</evidence>
<evidence type="ECO:0000259" key="14">
    <source>
        <dbReference type="PROSITE" id="PS52039"/>
    </source>
</evidence>
<evidence type="ECO:0000256" key="10">
    <source>
        <dbReference type="ARBA" id="ARBA00023125"/>
    </source>
</evidence>
<comment type="catalytic activity">
    <reaction evidence="1 12">
        <text>ATP-independent breakage of single-stranded DNA, followed by passage and rejoining.</text>
        <dbReference type="EC" id="5.6.2.1"/>
    </reaction>
</comment>
<comment type="cofactor">
    <cofactor evidence="2">
        <name>Mg(2+)</name>
        <dbReference type="ChEBI" id="CHEBI:18420"/>
    </cofactor>
</comment>
<accession>A0A7J2TIP0</accession>
<keyword evidence="6" id="KW-0863">Zinc-finger</keyword>
<feature type="site" description="Interaction with DNA" evidence="12">
    <location>
        <position position="163"/>
    </location>
</feature>
<dbReference type="InterPro" id="IPR028612">
    <property type="entry name" value="Topoisom_1_IA"/>
</dbReference>
<dbReference type="SUPFAM" id="SSF56712">
    <property type="entry name" value="Prokaryotic type I DNA topoisomerase"/>
    <property type="match status" value="1"/>
</dbReference>
<comment type="caution">
    <text evidence="12">Lacks conserved residue(s) required for the propagation of feature annotation.</text>
</comment>
<dbReference type="NCBIfam" id="NF005555">
    <property type="entry name" value="PRK07220.1"/>
    <property type="match status" value="1"/>
</dbReference>
<evidence type="ECO:0000256" key="4">
    <source>
        <dbReference type="ARBA" id="ARBA00022723"/>
    </source>
</evidence>
<dbReference type="InterPro" id="IPR000380">
    <property type="entry name" value="Topo_IA"/>
</dbReference>
<dbReference type="InterPro" id="IPR013497">
    <property type="entry name" value="Topo_IA_cen"/>
</dbReference>
<evidence type="ECO:0000256" key="8">
    <source>
        <dbReference type="ARBA" id="ARBA00022842"/>
    </source>
</evidence>
<dbReference type="PANTHER" id="PTHR11390:SF26">
    <property type="entry name" value="DNA TOPOISOMERASE 1"/>
    <property type="match status" value="1"/>
</dbReference>
<dbReference type="InterPro" id="IPR006171">
    <property type="entry name" value="TOPRIM_dom"/>
</dbReference>
<keyword evidence="7" id="KW-0862">Zinc</keyword>
<dbReference type="GO" id="GO:0005694">
    <property type="term" value="C:chromosome"/>
    <property type="evidence" value="ECO:0007669"/>
    <property type="project" value="InterPro"/>
</dbReference>
<dbReference type="InterPro" id="IPR013826">
    <property type="entry name" value="Topo_IA_cen_sub3"/>
</dbReference>
<dbReference type="PRINTS" id="PR00417">
    <property type="entry name" value="PRTPISMRASEI"/>
</dbReference>
<feature type="region of interest" description="Interaction with DNA" evidence="12">
    <location>
        <begin position="191"/>
        <end position="196"/>
    </location>
</feature>
<dbReference type="SMART" id="SM00437">
    <property type="entry name" value="TOP1Ac"/>
    <property type="match status" value="1"/>
</dbReference>
<name>A0A7J2TIP0_ARCFL</name>
<evidence type="ECO:0000256" key="7">
    <source>
        <dbReference type="ARBA" id="ARBA00022833"/>
    </source>
</evidence>
<comment type="function">
    <text evidence="12">Releases the supercoiling and torsional tension of DNA, which is introduced during the DNA replication and transcription, by transiently cleaving and rejoining one strand of the DNA duplex. Introduces a single-strand break via transesterification at a target site in duplex DNA. The scissile phosphodiester is attacked by the catalytic tyrosine of the enzyme, resulting in the formation of a DNA-(5'-phosphotyrosyl)-enzyme intermediate and the expulsion of a 3'-OH DNA strand. The free DNA strand then undergoes passage around the unbroken strand, thus removing DNA supercoils. Finally, in the religation step, the DNA 3'-OH attacks the covalent intermediate to expel the active-site tyrosine and restore the DNA phosphodiester backbone.</text>
</comment>
<evidence type="ECO:0000256" key="3">
    <source>
        <dbReference type="ARBA" id="ARBA00009446"/>
    </source>
</evidence>
<dbReference type="SMART" id="SM00436">
    <property type="entry name" value="TOP1Bc"/>
    <property type="match status" value="1"/>
</dbReference>
<dbReference type="GO" id="GO:0003917">
    <property type="term" value="F:DNA topoisomerase type I (single strand cut, ATP-independent) activity"/>
    <property type="evidence" value="ECO:0007669"/>
    <property type="project" value="UniProtKB-UniRule"/>
</dbReference>
<dbReference type="Gene3D" id="3.30.65.10">
    <property type="entry name" value="Bacterial Topoisomerase I, domain 1"/>
    <property type="match status" value="1"/>
</dbReference>
<dbReference type="Gene3D" id="3.40.50.140">
    <property type="match status" value="1"/>
</dbReference>
<dbReference type="Gene3D" id="1.10.290.10">
    <property type="entry name" value="Topoisomerase I, domain 4"/>
    <property type="match status" value="1"/>
</dbReference>
<dbReference type="InterPro" id="IPR013824">
    <property type="entry name" value="Topo_IA_cen_sub1"/>
</dbReference>
<feature type="site" description="Interaction with DNA" evidence="12">
    <location>
        <position position="167"/>
    </location>
</feature>
<dbReference type="InterPro" id="IPR023406">
    <property type="entry name" value="Topo_IA_AS"/>
</dbReference>
<dbReference type="PROSITE" id="PS00396">
    <property type="entry name" value="TOPO_IA_1"/>
    <property type="match status" value="1"/>
</dbReference>
<comment type="similarity">
    <text evidence="3 12">Belongs to the type IA topoisomerase family.</text>
</comment>
<protein>
    <recommendedName>
        <fullName evidence="12">DNA topoisomerase 1</fullName>
        <ecNumber evidence="12">5.6.2.1</ecNumber>
    </recommendedName>
    <alternativeName>
        <fullName evidence="12">DNA topoisomerase I</fullName>
    </alternativeName>
</protein>
<evidence type="ECO:0000256" key="1">
    <source>
        <dbReference type="ARBA" id="ARBA00000213"/>
    </source>
</evidence>
<dbReference type="GO" id="GO:0006310">
    <property type="term" value="P:DNA recombination"/>
    <property type="evidence" value="ECO:0007669"/>
    <property type="project" value="TreeGrafter"/>
</dbReference>
<dbReference type="InterPro" id="IPR013825">
    <property type="entry name" value="Topo_IA_cen_sub2"/>
</dbReference>
<dbReference type="HAMAP" id="MF_00952">
    <property type="entry name" value="Topoisom_1_prok"/>
    <property type="match status" value="1"/>
</dbReference>
<comment type="caution">
    <text evidence="15">The sequence shown here is derived from an EMBL/GenBank/DDBJ whole genome shotgun (WGS) entry which is preliminary data.</text>
</comment>
<sequence length="652" mass="75512">MSWLIVTEKQKAAERIAYFLFKDVKKIDKGKLSFFYSPSADAYVLGLRGHIVELDFPGEYRDWIKTDIFSLINARLVRVEKEKEIISLLKDLAKKVERVTIATDYDREGELIGLEALEILRSVNRNLKFNRARFSAITKEEILRAFSNLESIDFNLAFSALARQEIDLIWGAVLTRLVSLGSGRLGKDFLSVGRVQTPTLRLIVEREKEIENFKPEKFYEIYADFGFIARNPSRYKDLDSAKKVLSQIGDFAVVRRFEVKRKSEAKPKPFNTTEFLREASRFMPPHEAMEIAETLYLNGYISYPRTDNTVYPESLDLIKIVRAFLNSSFSKEAKLVLDQEKIEPSRGKKRTTDHPPIYPTAVAERSELEEREWIIYELIVRRFLATLARDALWEIRLAELESNGIRFISVGRKLVELGWRAIYPYSDARELEIPLLSIGERLRIKDKKIEEKKTKPPPRFTSSALIKLMEKLDLGTKSTRHEIIKKLISRKYIRGNPYKPTALAFAVIEFLKENAEMITLPEMTAKLEKELDAIAEGKKSRNEVVLESRKILMEIISRMDLKKLKELRNLKEEKDEKIIGRCPSCGNELAIKRARKRFLGCVNYPNCKFSAPLPQKGRIYITSKICEKHGARILKIESWTFCPICNYEKLSQ</sequence>
<dbReference type="AlphaFoldDB" id="A0A7J2TIP0"/>
<evidence type="ECO:0000313" key="15">
    <source>
        <dbReference type="EMBL" id="HEH35447.1"/>
    </source>
</evidence>
<dbReference type="GO" id="GO:0003677">
    <property type="term" value="F:DNA binding"/>
    <property type="evidence" value="ECO:0007669"/>
    <property type="project" value="UniProtKB-KW"/>
</dbReference>
<dbReference type="Pfam" id="PF01131">
    <property type="entry name" value="Topoisom_bac"/>
    <property type="match status" value="1"/>
</dbReference>
<dbReference type="Gene3D" id="1.10.460.10">
    <property type="entry name" value="Topoisomerase I, domain 2"/>
    <property type="match status" value="1"/>
</dbReference>
<keyword evidence="9 12" id="KW-0799">Topoisomerase</keyword>
<dbReference type="PROSITE" id="PS52039">
    <property type="entry name" value="TOPO_IA_2"/>
    <property type="match status" value="1"/>
</dbReference>
<dbReference type="GO" id="GO:0008270">
    <property type="term" value="F:zinc ion binding"/>
    <property type="evidence" value="ECO:0007669"/>
    <property type="project" value="UniProtKB-KW"/>
</dbReference>
<dbReference type="Gene3D" id="2.70.20.10">
    <property type="entry name" value="Topoisomerase I, domain 3"/>
    <property type="match status" value="1"/>
</dbReference>
<dbReference type="EMBL" id="DSLA01000074">
    <property type="protein sequence ID" value="HEH35447.1"/>
    <property type="molecule type" value="Genomic_DNA"/>
</dbReference>
<evidence type="ECO:0000256" key="11">
    <source>
        <dbReference type="ARBA" id="ARBA00023235"/>
    </source>
</evidence>
<dbReference type="GO" id="GO:0006281">
    <property type="term" value="P:DNA repair"/>
    <property type="evidence" value="ECO:0007669"/>
    <property type="project" value="TreeGrafter"/>
</dbReference>
<dbReference type="PANTHER" id="PTHR11390">
    <property type="entry name" value="PROKARYOTIC DNA TOPOISOMERASE"/>
    <property type="match status" value="1"/>
</dbReference>
<reference evidence="15" key="1">
    <citation type="journal article" date="2020" name="mSystems">
        <title>Genome- and Community-Level Interaction Insights into Carbon Utilization and Element Cycling Functions of Hydrothermarchaeota in Hydrothermal Sediment.</title>
        <authorList>
            <person name="Zhou Z."/>
            <person name="Liu Y."/>
            <person name="Xu W."/>
            <person name="Pan J."/>
            <person name="Luo Z.H."/>
            <person name="Li M."/>
        </authorList>
    </citation>
    <scope>NUCLEOTIDE SEQUENCE [LARGE SCALE GENOMIC DNA]</scope>
    <source>
        <strain evidence="15">SpSt-26</strain>
    </source>
</reference>
<dbReference type="EC" id="5.6.2.1" evidence="12"/>
<dbReference type="FunFam" id="1.10.290.10:FF:000003">
    <property type="entry name" value="DNA topoisomerase"/>
    <property type="match status" value="1"/>
</dbReference>
<dbReference type="Pfam" id="PF01396">
    <property type="entry name" value="Zn_ribbon_Top1"/>
    <property type="match status" value="1"/>
</dbReference>
<evidence type="ECO:0000256" key="6">
    <source>
        <dbReference type="ARBA" id="ARBA00022771"/>
    </source>
</evidence>
<feature type="active site" description="O-(5'-phospho-DNA)-tyrosine intermediate" evidence="12">
    <location>
        <position position="303"/>
    </location>
</feature>